<reference evidence="2 3" key="1">
    <citation type="submission" date="2015-05" db="EMBL/GenBank/DDBJ databases">
        <title>Genome sequencing and analysis of members of genus Stenotrophomonas.</title>
        <authorList>
            <person name="Patil P.P."/>
            <person name="Midha S."/>
            <person name="Patil P.B."/>
        </authorList>
    </citation>
    <scope>NUCLEOTIDE SEQUENCE [LARGE SCALE GENOMIC DNA]</scope>
    <source>
        <strain evidence="2 3">DSM 12575</strain>
    </source>
</reference>
<dbReference type="PANTHER" id="PTHR31299:SF0">
    <property type="entry name" value="ESTERASE, PUTATIVE (AFU_ORTHOLOGUE AFUA_1G05850)-RELATED"/>
    <property type="match status" value="1"/>
</dbReference>
<evidence type="ECO:0000313" key="2">
    <source>
        <dbReference type="EMBL" id="KRG56870.1"/>
    </source>
</evidence>
<dbReference type="Pfam" id="PF05139">
    <property type="entry name" value="Erythro_esteras"/>
    <property type="match status" value="1"/>
</dbReference>
<dbReference type="Proteomes" id="UP000050902">
    <property type="component" value="Unassembled WGS sequence"/>
</dbReference>
<evidence type="ECO:0000256" key="1">
    <source>
        <dbReference type="SAM" id="SignalP"/>
    </source>
</evidence>
<sequence length="385" mass="42569">MRLCLQGRRFAAFCRGTILACLIWSGNSQAQPDPVSVVETLCAKRVVALGELPSHGEASAFRFKAEVVRRLVDQCGFDAVLFEAPIYDFLGFEHGLEEGAAGQRQLDNAIGRFWWVQELADWRRWLMVSSMQRRLLVGGLDDQVSATSVYAMTVLPALVGRRLPGDEGMACKNAVERNLLWSYDDSVPYDAAEQRLLDDCARHARHARDSVVRSLSENEPHMLGNLATYHHRTAGGASVVPRDDVMYRNVLWYLERLPGDARIVIWTANVHAARKSVPERASSMGALLAERFGGDFAAIGGTALDGWSRMAGGPVRRLAPVPFIALEREASAAAGPVDYLDGTRLSAMGRVASRLFGEFRVENWGDYFDGVFIVRDEKGPTPGWE</sequence>
<evidence type="ECO:0000313" key="3">
    <source>
        <dbReference type="Proteomes" id="UP000050902"/>
    </source>
</evidence>
<comment type="caution">
    <text evidence="2">The sequence shown here is derived from an EMBL/GenBank/DDBJ whole genome shotgun (WGS) entry which is preliminary data.</text>
</comment>
<keyword evidence="1" id="KW-0732">Signal</keyword>
<proteinExistence type="predicted"/>
<organism evidence="2 3">
    <name type="scientific">Stenotrophomonas nitritireducens</name>
    <dbReference type="NCBI Taxonomy" id="83617"/>
    <lineage>
        <taxon>Bacteria</taxon>
        <taxon>Pseudomonadati</taxon>
        <taxon>Pseudomonadota</taxon>
        <taxon>Gammaproteobacteria</taxon>
        <taxon>Lysobacterales</taxon>
        <taxon>Lysobacteraceae</taxon>
        <taxon>Stenotrophomonas</taxon>
    </lineage>
</organism>
<dbReference type="InterPro" id="IPR052036">
    <property type="entry name" value="Hydrolase/PRTase-associated"/>
</dbReference>
<dbReference type="SUPFAM" id="SSF159501">
    <property type="entry name" value="EreA/ChaN-like"/>
    <property type="match status" value="1"/>
</dbReference>
<name>A0ABR5NJ44_9GAMM</name>
<protein>
    <recommendedName>
        <fullName evidence="4">Erythromycin esterase family protein</fullName>
    </recommendedName>
</protein>
<dbReference type="Gene3D" id="3.40.1660.10">
    <property type="entry name" value="EreA-like (biosynthetic domain)"/>
    <property type="match status" value="2"/>
</dbReference>
<gene>
    <name evidence="2" type="ORF">ABB22_10475</name>
</gene>
<dbReference type="InterPro" id="IPR007815">
    <property type="entry name" value="Emycin_Estase"/>
</dbReference>
<keyword evidence="3" id="KW-1185">Reference proteome</keyword>
<feature type="chain" id="PRO_5046382577" description="Erythromycin esterase family protein" evidence="1">
    <location>
        <begin position="31"/>
        <end position="385"/>
    </location>
</feature>
<feature type="signal peptide" evidence="1">
    <location>
        <begin position="1"/>
        <end position="30"/>
    </location>
</feature>
<dbReference type="PANTHER" id="PTHR31299">
    <property type="entry name" value="ESTERASE, PUTATIVE (AFU_ORTHOLOGUE AFUA_1G05850)-RELATED"/>
    <property type="match status" value="1"/>
</dbReference>
<evidence type="ECO:0008006" key="4">
    <source>
        <dbReference type="Google" id="ProtNLM"/>
    </source>
</evidence>
<dbReference type="EMBL" id="LDJG01000015">
    <property type="protein sequence ID" value="KRG56870.1"/>
    <property type="molecule type" value="Genomic_DNA"/>
</dbReference>
<accession>A0ABR5NJ44</accession>